<dbReference type="PANTHER" id="PTHR39420:SF1">
    <property type="entry name" value="HYDROLASE"/>
    <property type="match status" value="1"/>
</dbReference>
<dbReference type="NCBIfam" id="TIGR03624">
    <property type="entry name" value="putative hydrolase"/>
    <property type="match status" value="1"/>
</dbReference>
<dbReference type="InterPro" id="IPR022454">
    <property type="entry name" value="CHP03883_F420-assoc"/>
</dbReference>
<dbReference type="Gene3D" id="1.20.150.30">
    <property type="entry name" value="Zincin-like metallopeptidase, N-terminal domain"/>
    <property type="match status" value="1"/>
</dbReference>
<proteinExistence type="predicted"/>
<protein>
    <submittedName>
        <fullName evidence="1">Putative hydrolase/uncharacterized protein, coenzyme F420 biosynthesis associated</fullName>
    </submittedName>
</protein>
<dbReference type="SUPFAM" id="SSF55486">
    <property type="entry name" value="Metalloproteases ('zincins'), catalytic domain"/>
    <property type="match status" value="1"/>
</dbReference>
<dbReference type="InterPro" id="IPR042271">
    <property type="entry name" value="Zinicin_2_N"/>
</dbReference>
<keyword evidence="1" id="KW-0378">Hydrolase</keyword>
<evidence type="ECO:0000313" key="2">
    <source>
        <dbReference type="Proteomes" id="UP000199494"/>
    </source>
</evidence>
<sequence length="371" mass="40096">MNPGSVEDMVSQQQVGTAPANPLVDWSLAAGTGAFLVRGGPTVPREEAQRAVTELRELTVDAERHVRELTGLGTGLPLLPGDVVDRPGWVRAAAAGLDALTSHALDDLDEEEREPGRLTPIVAGGAGVQTGVVLAFLGARVLGQYDPFGGEDRSGRLLLVAPNIVTAQRAMDVSGRDFRMWVCLHECTHRLQFTAVDWLRDYFADEVGRLVGGLTEADGIGAVIGRLPETLREAKKSKTEGSAGSMGFAELLQSPRQREVFDRLLALSTLLEGHADYVMDAVGPDVVPSVATIRRRFTARRKGGGLLDRFLRGLLGVDAKVRQYALGAAFTKHVIGEVGMAGFNTVWTSPNTLPTRQEIRDPQAWVRRVHR</sequence>
<name>A0A1G6Q051_9PSEU</name>
<gene>
    <name evidence="1" type="ORF">SAMN05421630_104141</name>
</gene>
<keyword evidence="2" id="KW-1185">Reference proteome</keyword>
<dbReference type="GO" id="GO:0016787">
    <property type="term" value="F:hydrolase activity"/>
    <property type="evidence" value="ECO:0007669"/>
    <property type="project" value="UniProtKB-KW"/>
</dbReference>
<dbReference type="Pfam" id="PF10103">
    <property type="entry name" value="Zincin_2"/>
    <property type="match status" value="1"/>
</dbReference>
<evidence type="ECO:0000313" key="1">
    <source>
        <dbReference type="EMBL" id="SDC85294.1"/>
    </source>
</evidence>
<organism evidence="1 2">
    <name type="scientific">Prauserella marina</name>
    <dbReference type="NCBI Taxonomy" id="530584"/>
    <lineage>
        <taxon>Bacteria</taxon>
        <taxon>Bacillati</taxon>
        <taxon>Actinomycetota</taxon>
        <taxon>Actinomycetes</taxon>
        <taxon>Pseudonocardiales</taxon>
        <taxon>Pseudonocardiaceae</taxon>
        <taxon>Prauserella</taxon>
    </lineage>
</organism>
<dbReference type="NCBIfam" id="TIGR03883">
    <property type="entry name" value="DUF2342_F420"/>
    <property type="match status" value="1"/>
</dbReference>
<dbReference type="PANTHER" id="PTHR39420">
    <property type="match status" value="1"/>
</dbReference>
<dbReference type="Proteomes" id="UP000199494">
    <property type="component" value="Unassembled WGS sequence"/>
</dbReference>
<reference evidence="1 2" key="1">
    <citation type="submission" date="2016-10" db="EMBL/GenBank/DDBJ databases">
        <authorList>
            <person name="de Groot N.N."/>
        </authorList>
    </citation>
    <scope>NUCLEOTIDE SEQUENCE [LARGE SCALE GENOMIC DNA]</scope>
    <source>
        <strain evidence="1 2">CGMCC 4.5506</strain>
    </source>
</reference>
<dbReference type="AlphaFoldDB" id="A0A1G6Q051"/>
<dbReference type="STRING" id="530584.SAMN05421630_104141"/>
<dbReference type="EMBL" id="FMZE01000004">
    <property type="protein sequence ID" value="SDC85294.1"/>
    <property type="molecule type" value="Genomic_DNA"/>
</dbReference>
<accession>A0A1G6Q051</accession>
<dbReference type="InterPro" id="IPR018766">
    <property type="entry name" value="Zinicin_2"/>
</dbReference>